<feature type="signal peptide" evidence="2">
    <location>
        <begin position="1"/>
        <end position="22"/>
    </location>
</feature>
<keyword evidence="5" id="KW-1185">Reference proteome</keyword>
<dbReference type="InterPro" id="IPR050373">
    <property type="entry name" value="Fibrinogen_C-term_domain"/>
</dbReference>
<dbReference type="Pfam" id="PF00147">
    <property type="entry name" value="Fibrinogen_C"/>
    <property type="match status" value="1"/>
</dbReference>
<evidence type="ECO:0000256" key="1">
    <source>
        <dbReference type="ARBA" id="ARBA00023157"/>
    </source>
</evidence>
<dbReference type="Gene3D" id="3.90.215.10">
    <property type="entry name" value="Gamma Fibrinogen, chain A, domain 1"/>
    <property type="match status" value="1"/>
</dbReference>
<reference evidence="4" key="1">
    <citation type="submission" date="2022-08" db="UniProtKB">
        <authorList>
            <consortium name="EnsemblMetazoa"/>
        </authorList>
    </citation>
    <scope>IDENTIFICATION</scope>
    <source>
        <strain evidence="4">05x7-T-G4-1.051#20</strain>
    </source>
</reference>
<dbReference type="PROSITE" id="PS00514">
    <property type="entry name" value="FIBRINOGEN_C_1"/>
    <property type="match status" value="1"/>
</dbReference>
<dbReference type="SMART" id="SM00186">
    <property type="entry name" value="FBG"/>
    <property type="match status" value="1"/>
</dbReference>
<dbReference type="InterPro" id="IPR020837">
    <property type="entry name" value="Fibrinogen_CS"/>
</dbReference>
<keyword evidence="1" id="KW-1015">Disulfide bond</keyword>
<dbReference type="InterPro" id="IPR014716">
    <property type="entry name" value="Fibrinogen_a/b/g_C_1"/>
</dbReference>
<dbReference type="InterPro" id="IPR036056">
    <property type="entry name" value="Fibrinogen-like_C"/>
</dbReference>
<evidence type="ECO:0000313" key="4">
    <source>
        <dbReference type="EnsemblMetazoa" id="G28630.1:cds"/>
    </source>
</evidence>
<protein>
    <recommendedName>
        <fullName evidence="3">Fibrinogen C-terminal domain-containing protein</fullName>
    </recommendedName>
</protein>
<dbReference type="CDD" id="cd00087">
    <property type="entry name" value="FReD"/>
    <property type="match status" value="1"/>
</dbReference>
<organism evidence="4 5">
    <name type="scientific">Magallana gigas</name>
    <name type="common">Pacific oyster</name>
    <name type="synonym">Crassostrea gigas</name>
    <dbReference type="NCBI Taxonomy" id="29159"/>
    <lineage>
        <taxon>Eukaryota</taxon>
        <taxon>Metazoa</taxon>
        <taxon>Spiralia</taxon>
        <taxon>Lophotrochozoa</taxon>
        <taxon>Mollusca</taxon>
        <taxon>Bivalvia</taxon>
        <taxon>Autobranchia</taxon>
        <taxon>Pteriomorphia</taxon>
        <taxon>Ostreida</taxon>
        <taxon>Ostreoidea</taxon>
        <taxon>Ostreidae</taxon>
        <taxon>Magallana</taxon>
    </lineage>
</organism>
<name>A0A8W8LLH2_MAGGI</name>
<dbReference type="PROSITE" id="PS51406">
    <property type="entry name" value="FIBRINOGEN_C_2"/>
    <property type="match status" value="1"/>
</dbReference>
<evidence type="ECO:0000259" key="3">
    <source>
        <dbReference type="PROSITE" id="PS51406"/>
    </source>
</evidence>
<proteinExistence type="predicted"/>
<dbReference type="AlphaFoldDB" id="A0A8W8LLH2"/>
<dbReference type="GO" id="GO:0005615">
    <property type="term" value="C:extracellular space"/>
    <property type="evidence" value="ECO:0007669"/>
    <property type="project" value="TreeGrafter"/>
</dbReference>
<dbReference type="OMA" id="NACHRSN"/>
<evidence type="ECO:0000256" key="2">
    <source>
        <dbReference type="SAM" id="SignalP"/>
    </source>
</evidence>
<sequence length="341" mass="37594">MFDESASCKFLLFVLFACDTSAISPSSNFVYDGDVQYEDNNNTLSEVSMPPGQASTISCCINCLMNTSCKAVEICLTPSENKCRLSKGVTNTTGTAAGATCKRYKMKDKCGGEGYTGSNGHCIYDGCQSCDCVGVLTHASGVYGITIGGNSKLVYCSFENGLSWTVIQRREDGSENFNRTWTDYELGFGSPASEVWLGNKYTHQLTVEGHSVLRIELEDFSGNKRYAEYSSFSLADVTDNYRIQVTGYTGDAGDSFSGPCTKCNNGMPFSTYDRENDNAPNDMYYGHCAQWAKGGWWFNACHRSNLNGWYGDSSYAQGITWEAWKGFYDSLKSSTMKIRKL</sequence>
<accession>A0A8W8LLH2</accession>
<dbReference type="SUPFAM" id="SSF56496">
    <property type="entry name" value="Fibrinogen C-terminal domain-like"/>
    <property type="match status" value="1"/>
</dbReference>
<dbReference type="PANTHER" id="PTHR19143">
    <property type="entry name" value="FIBRINOGEN/TENASCIN/ANGIOPOEITIN"/>
    <property type="match status" value="1"/>
</dbReference>
<feature type="domain" description="Fibrinogen C-terminal" evidence="3">
    <location>
        <begin position="121"/>
        <end position="341"/>
    </location>
</feature>
<dbReference type="OrthoDB" id="6345539at2759"/>
<dbReference type="InterPro" id="IPR002181">
    <property type="entry name" value="Fibrinogen_a/b/g_C_dom"/>
</dbReference>
<dbReference type="Proteomes" id="UP000005408">
    <property type="component" value="Unassembled WGS sequence"/>
</dbReference>
<dbReference type="EnsemblMetazoa" id="G28630.1">
    <property type="protein sequence ID" value="G28630.1:cds"/>
    <property type="gene ID" value="G28630"/>
</dbReference>
<evidence type="ECO:0000313" key="5">
    <source>
        <dbReference type="Proteomes" id="UP000005408"/>
    </source>
</evidence>
<keyword evidence="2" id="KW-0732">Signal</keyword>
<feature type="chain" id="PRO_5036494858" description="Fibrinogen C-terminal domain-containing protein" evidence="2">
    <location>
        <begin position="23"/>
        <end position="341"/>
    </location>
</feature>